<dbReference type="EMBL" id="JBHTCM010000009">
    <property type="protein sequence ID" value="MFC7332994.1"/>
    <property type="molecule type" value="Genomic_DNA"/>
</dbReference>
<gene>
    <name evidence="4" type="ORF">ACFQPS_07440</name>
</gene>
<feature type="domain" description="Transposase IS4-like" evidence="3">
    <location>
        <begin position="50"/>
        <end position="172"/>
    </location>
</feature>
<dbReference type="PANTHER" id="PTHR30007:SF0">
    <property type="entry name" value="TRANSPOSASE"/>
    <property type="match status" value="1"/>
</dbReference>
<organism evidence="4 5">
    <name type="scientific">Rhodocista pekingensis</name>
    <dbReference type="NCBI Taxonomy" id="201185"/>
    <lineage>
        <taxon>Bacteria</taxon>
        <taxon>Pseudomonadati</taxon>
        <taxon>Pseudomonadota</taxon>
        <taxon>Alphaproteobacteria</taxon>
        <taxon>Rhodospirillales</taxon>
        <taxon>Azospirillaceae</taxon>
        <taxon>Rhodocista</taxon>
    </lineage>
</organism>
<accession>A0ABW2KU66</accession>
<keyword evidence="2" id="KW-0472">Membrane</keyword>
<feature type="compositionally biased region" description="Low complexity" evidence="1">
    <location>
        <begin position="32"/>
        <end position="41"/>
    </location>
</feature>
<protein>
    <submittedName>
        <fullName evidence="4">Transposase</fullName>
    </submittedName>
</protein>
<feature type="transmembrane region" description="Helical" evidence="2">
    <location>
        <begin position="134"/>
        <end position="154"/>
    </location>
</feature>
<reference evidence="5" key="1">
    <citation type="journal article" date="2019" name="Int. J. Syst. Evol. Microbiol.">
        <title>The Global Catalogue of Microorganisms (GCM) 10K type strain sequencing project: providing services to taxonomists for standard genome sequencing and annotation.</title>
        <authorList>
            <consortium name="The Broad Institute Genomics Platform"/>
            <consortium name="The Broad Institute Genome Sequencing Center for Infectious Disease"/>
            <person name="Wu L."/>
            <person name="Ma J."/>
        </authorList>
    </citation>
    <scope>NUCLEOTIDE SEQUENCE [LARGE SCALE GENOMIC DNA]</scope>
    <source>
        <strain evidence="5">CGMCC 1.16275</strain>
    </source>
</reference>
<evidence type="ECO:0000259" key="3">
    <source>
        <dbReference type="Pfam" id="PF01609"/>
    </source>
</evidence>
<comment type="caution">
    <text evidence="4">The sequence shown here is derived from an EMBL/GenBank/DDBJ whole genome shotgun (WGS) entry which is preliminary data.</text>
</comment>
<proteinExistence type="predicted"/>
<dbReference type="InterPro" id="IPR002559">
    <property type="entry name" value="Transposase_11"/>
</dbReference>
<feature type="region of interest" description="Disordered" evidence="1">
    <location>
        <begin position="21"/>
        <end position="69"/>
    </location>
</feature>
<dbReference type="Pfam" id="PF01609">
    <property type="entry name" value="DDE_Tnp_1"/>
    <property type="match status" value="1"/>
</dbReference>
<evidence type="ECO:0000313" key="5">
    <source>
        <dbReference type="Proteomes" id="UP001596456"/>
    </source>
</evidence>
<dbReference type="Proteomes" id="UP001596456">
    <property type="component" value="Unassembled WGS sequence"/>
</dbReference>
<evidence type="ECO:0000256" key="1">
    <source>
        <dbReference type="SAM" id="MobiDB-lite"/>
    </source>
</evidence>
<keyword evidence="5" id="KW-1185">Reference proteome</keyword>
<dbReference type="PANTHER" id="PTHR30007">
    <property type="entry name" value="PHP DOMAIN PROTEIN"/>
    <property type="match status" value="1"/>
</dbReference>
<name>A0ABW2KU66_9PROT</name>
<dbReference type="RefSeq" id="WP_377357796.1">
    <property type="nucleotide sequence ID" value="NZ_JBHTCM010000009.1"/>
</dbReference>
<evidence type="ECO:0000313" key="4">
    <source>
        <dbReference type="EMBL" id="MFC7332994.1"/>
    </source>
</evidence>
<keyword evidence="2" id="KW-1133">Transmembrane helix</keyword>
<keyword evidence="2" id="KW-0812">Transmembrane</keyword>
<evidence type="ECO:0000256" key="2">
    <source>
        <dbReference type="SAM" id="Phobius"/>
    </source>
</evidence>
<sequence length="172" mass="18494">MAPPATAARLSAVADRLPLLPRLPGGRGVGGPASSPGGDVARAGRPRPDTDGRHHRHPERQDDGKGGARGFDAAKKVWGRKRHIAVDTAGFLLGVLVHAADIQDADGAGELLTRIKRLYCWLQAVFADSIYNRLPVILACFLLGLTLIIVRRIAGGDFILVPRRWVVERSFG</sequence>